<evidence type="ECO:0000313" key="2">
    <source>
        <dbReference type="EMBL" id="KIP08001.1"/>
    </source>
</evidence>
<feature type="region of interest" description="Disordered" evidence="1">
    <location>
        <begin position="1089"/>
        <end position="1125"/>
    </location>
</feature>
<dbReference type="Proteomes" id="UP000053257">
    <property type="component" value="Unassembled WGS sequence"/>
</dbReference>
<dbReference type="OrthoDB" id="3270368at2759"/>
<feature type="compositionally biased region" description="Basic residues" evidence="1">
    <location>
        <begin position="846"/>
        <end position="856"/>
    </location>
</feature>
<organism evidence="2 3">
    <name type="scientific">Phlebiopsis gigantea (strain 11061_1 CR5-6)</name>
    <name type="common">White-rot fungus</name>
    <name type="synonym">Peniophora gigantea</name>
    <dbReference type="NCBI Taxonomy" id="745531"/>
    <lineage>
        <taxon>Eukaryota</taxon>
        <taxon>Fungi</taxon>
        <taxon>Dikarya</taxon>
        <taxon>Basidiomycota</taxon>
        <taxon>Agaricomycotina</taxon>
        <taxon>Agaricomycetes</taxon>
        <taxon>Polyporales</taxon>
        <taxon>Phanerochaetaceae</taxon>
        <taxon>Phlebiopsis</taxon>
    </lineage>
</organism>
<feature type="region of interest" description="Disordered" evidence="1">
    <location>
        <begin position="542"/>
        <end position="609"/>
    </location>
</feature>
<feature type="region of interest" description="Disordered" evidence="1">
    <location>
        <begin position="640"/>
        <end position="663"/>
    </location>
</feature>
<reference evidence="2 3" key="1">
    <citation type="journal article" date="2014" name="PLoS Genet.">
        <title>Analysis of the Phlebiopsis gigantea genome, transcriptome and secretome provides insight into its pioneer colonization strategies of wood.</title>
        <authorList>
            <person name="Hori C."/>
            <person name="Ishida T."/>
            <person name="Igarashi K."/>
            <person name="Samejima M."/>
            <person name="Suzuki H."/>
            <person name="Master E."/>
            <person name="Ferreira P."/>
            <person name="Ruiz-Duenas F.J."/>
            <person name="Held B."/>
            <person name="Canessa P."/>
            <person name="Larrondo L.F."/>
            <person name="Schmoll M."/>
            <person name="Druzhinina I.S."/>
            <person name="Kubicek C.P."/>
            <person name="Gaskell J.A."/>
            <person name="Kersten P."/>
            <person name="St John F."/>
            <person name="Glasner J."/>
            <person name="Sabat G."/>
            <person name="Splinter BonDurant S."/>
            <person name="Syed K."/>
            <person name="Yadav J."/>
            <person name="Mgbeahuruike A.C."/>
            <person name="Kovalchuk A."/>
            <person name="Asiegbu F.O."/>
            <person name="Lackner G."/>
            <person name="Hoffmeister D."/>
            <person name="Rencoret J."/>
            <person name="Gutierrez A."/>
            <person name="Sun H."/>
            <person name="Lindquist E."/>
            <person name="Barry K."/>
            <person name="Riley R."/>
            <person name="Grigoriev I.V."/>
            <person name="Henrissat B."/>
            <person name="Kues U."/>
            <person name="Berka R.M."/>
            <person name="Martinez A.T."/>
            <person name="Covert S.F."/>
            <person name="Blanchette R.A."/>
            <person name="Cullen D."/>
        </authorList>
    </citation>
    <scope>NUCLEOTIDE SEQUENCE [LARGE SCALE GENOMIC DNA]</scope>
    <source>
        <strain evidence="2 3">11061_1 CR5-6</strain>
    </source>
</reference>
<feature type="region of interest" description="Disordered" evidence="1">
    <location>
        <begin position="969"/>
        <end position="1029"/>
    </location>
</feature>
<proteinExistence type="predicted"/>
<feature type="compositionally biased region" description="Polar residues" evidence="1">
    <location>
        <begin position="971"/>
        <end position="986"/>
    </location>
</feature>
<feature type="region of interest" description="Disordered" evidence="1">
    <location>
        <begin position="691"/>
        <end position="781"/>
    </location>
</feature>
<dbReference type="EMBL" id="KN840487">
    <property type="protein sequence ID" value="KIP08001.1"/>
    <property type="molecule type" value="Genomic_DNA"/>
</dbReference>
<feature type="compositionally biased region" description="Low complexity" evidence="1">
    <location>
        <begin position="643"/>
        <end position="652"/>
    </location>
</feature>
<name>A0A0C3RZU9_PHLG1</name>
<accession>A0A0C3RZU9</accession>
<sequence>MDTVDDSLDKLKKAVQKSKSKYKKDHASTLSQIKSYLVFLKSSSISSDAASKLRDVLRQRLPTLYSTYPELALGLTSVLCRSLYDDKILKDFTAGNPGQESRWEHVLNASLSGVLDILDAEPADKFKEAIGSCLYPTLCSILSSASIAHMSTELRCTGYSVLSDSAEAHTANQKRLLQADLLGGTKLGSMLWRTKDYLVLESILNLFARMIPSSGSSETGRAIRRAFIRSVFVDSSPDDLGTGEQLANTVERVTTSDWEQTAAKIVDILAGSNIGFPQPFKVPEVFVGEDPNPSDRVYVDGQGFLANVLVGEDLFDSLTAPYSTVTKVEITNRKLLHHSNSPQFSTRVIVTLTSRPTIGQKPADTQTIPTLTFAIDDSDVQRLRAALDSRGMGHMLVVHSAAKQSILMSPAALEIDLAGNPIGRHELEQRIENLSQFYETNEPIEDHNLDLALHDDQIQCIDPSLLSLVPSQHAHAASPVTTAAKLSDTLPARALVSASTPKRAAASDAVFAAADDVPTPLAPGPTTPARRTTSQILREKAFGTSDDGLSEPERPPSPPKVLRKSVTNVLPMDSNKPARTALRTKGRAVLDSDDDLPASTPSRPPPKKKVILVSDDEIEEVVSANKPTVTRRRSVLAMTAVTPSGPSSSSRRQSSKFGALSSREKSAVAVVPGNSSNEPIVLDSPIKSVPETRAATRKDTLRKASVAEAETKPGDMRQVRVSSPPVQPIKKAVRGALRKKGEPLNTSPAEPLASKGTKRKQIPEDLEDAAPVKRAKPESKPTVLVHTPLEKTESPVFVPDLASSGRANKHYGGRKTRTCSPPSAPAEPMIDYDVIPGPATSASKSVKPKPKLKVAKAKPALKEPVKAVEKTSSVELKTVKKTTRAAATKGKENDTATTSKEKSKSIARKAKLNLKSAATEHHDPVEDNMFGDQHAVEEHAEPFEHKEVSIPEEPDTAKASLVYLPVRQADTHQQQKSPSVETNIDTTKPMKDTASRRKSNKAPWNSLDITKLDQPDHSSSAAKNEAASDHTLDSIVLPEIFDNPDDPTVVVYGDFVDAVDSNSTSPKTTEIVSNQYQVNTLHKPDIKNVPHHAVHPSPEKPQSISNVVDGSPTRNDMVREESKASPNGIVEPLVFEPVEQRYQDMTVMRAPSLKLAKTKTAAASIFPAFHKPLQSTPKNPSKKTRFEYPERRGEKRLDAPPDMEDLANVLQQIQQAVLHKITNRVEGVRHEVRRGRKLMLEEAAADLTAMREESVDRYNYLIDLEADYASFGRELTHALDDLTVSNRVIKGDLEKIIQAHDRGSIVKHIPTSLFPAKLPASIRRFCS</sequence>
<dbReference type="STRING" id="745531.A0A0C3RZU9"/>
<keyword evidence="3" id="KW-1185">Reference proteome</keyword>
<feature type="compositionally biased region" description="Basic and acidic residues" evidence="1">
    <location>
        <begin position="889"/>
        <end position="904"/>
    </location>
</feature>
<feature type="compositionally biased region" description="Basic and acidic residues" evidence="1">
    <location>
        <begin position="709"/>
        <end position="718"/>
    </location>
</feature>
<dbReference type="HOGENOM" id="CLU_004705_0_0_1"/>
<feature type="region of interest" description="Disordered" evidence="1">
    <location>
        <begin position="1171"/>
        <end position="1200"/>
    </location>
</feature>
<feature type="compositionally biased region" description="Basic and acidic residues" evidence="1">
    <location>
        <begin position="1184"/>
        <end position="1199"/>
    </location>
</feature>
<gene>
    <name evidence="2" type="ORF">PHLGIDRAFT_402519</name>
</gene>
<evidence type="ECO:0000313" key="3">
    <source>
        <dbReference type="Proteomes" id="UP000053257"/>
    </source>
</evidence>
<feature type="region of interest" description="Disordered" evidence="1">
    <location>
        <begin position="841"/>
        <end position="867"/>
    </location>
</feature>
<feature type="compositionally biased region" description="Basic residues" evidence="1">
    <location>
        <begin position="807"/>
        <end position="817"/>
    </location>
</feature>
<protein>
    <submittedName>
        <fullName evidence="2">Uncharacterized protein</fullName>
    </submittedName>
</protein>
<feature type="compositionally biased region" description="Polar residues" evidence="1">
    <location>
        <begin position="1100"/>
        <end position="1114"/>
    </location>
</feature>
<evidence type="ECO:0000256" key="1">
    <source>
        <dbReference type="SAM" id="MobiDB-lite"/>
    </source>
</evidence>
<feature type="region of interest" description="Disordered" evidence="1">
    <location>
        <begin position="884"/>
        <end position="907"/>
    </location>
</feature>
<feature type="region of interest" description="Disordered" evidence="1">
    <location>
        <begin position="516"/>
        <end position="535"/>
    </location>
</feature>
<feature type="region of interest" description="Disordered" evidence="1">
    <location>
        <begin position="799"/>
        <end position="825"/>
    </location>
</feature>